<keyword evidence="2" id="KW-1185">Reference proteome</keyword>
<keyword evidence="1" id="KW-0808">Transferase</keyword>
<proteinExistence type="predicted"/>
<keyword evidence="1" id="KW-0548">Nucleotidyltransferase</keyword>
<protein>
    <submittedName>
        <fullName evidence="1">Reverse transcriptase</fullName>
    </submittedName>
</protein>
<dbReference type="PANTHER" id="PTHR47510:SF3">
    <property type="entry name" value="ENDO_EXONUCLEASE_PHOSPHATASE DOMAIN-CONTAINING PROTEIN"/>
    <property type="match status" value="1"/>
</dbReference>
<dbReference type="AlphaFoldDB" id="A0AAV4HUT6"/>
<organism evidence="1 2">
    <name type="scientific">Elysia marginata</name>
    <dbReference type="NCBI Taxonomy" id="1093978"/>
    <lineage>
        <taxon>Eukaryota</taxon>
        <taxon>Metazoa</taxon>
        <taxon>Spiralia</taxon>
        <taxon>Lophotrochozoa</taxon>
        <taxon>Mollusca</taxon>
        <taxon>Gastropoda</taxon>
        <taxon>Heterobranchia</taxon>
        <taxon>Euthyneura</taxon>
        <taxon>Panpulmonata</taxon>
        <taxon>Sacoglossa</taxon>
        <taxon>Placobranchoidea</taxon>
        <taxon>Plakobranchidae</taxon>
        <taxon>Elysia</taxon>
    </lineage>
</organism>
<gene>
    <name evidence="1" type="ORF">ElyMa_001112200</name>
</gene>
<dbReference type="EMBL" id="BMAT01002218">
    <property type="protein sequence ID" value="GFS01994.1"/>
    <property type="molecule type" value="Genomic_DNA"/>
</dbReference>
<accession>A0AAV4HUT6</accession>
<evidence type="ECO:0000313" key="2">
    <source>
        <dbReference type="Proteomes" id="UP000762676"/>
    </source>
</evidence>
<name>A0AAV4HUT6_9GAST</name>
<dbReference type="Proteomes" id="UP000762676">
    <property type="component" value="Unassembled WGS sequence"/>
</dbReference>
<dbReference type="PANTHER" id="PTHR47510">
    <property type="entry name" value="REVERSE TRANSCRIPTASE DOMAIN-CONTAINING PROTEIN"/>
    <property type="match status" value="1"/>
</dbReference>
<dbReference type="GO" id="GO:0003964">
    <property type="term" value="F:RNA-directed DNA polymerase activity"/>
    <property type="evidence" value="ECO:0007669"/>
    <property type="project" value="UniProtKB-KW"/>
</dbReference>
<reference evidence="1 2" key="1">
    <citation type="journal article" date="2021" name="Elife">
        <title>Chloroplast acquisition without the gene transfer in kleptoplastic sea slugs, Plakobranchus ocellatus.</title>
        <authorList>
            <person name="Maeda T."/>
            <person name="Takahashi S."/>
            <person name="Yoshida T."/>
            <person name="Shimamura S."/>
            <person name="Takaki Y."/>
            <person name="Nagai Y."/>
            <person name="Toyoda A."/>
            <person name="Suzuki Y."/>
            <person name="Arimoto A."/>
            <person name="Ishii H."/>
            <person name="Satoh N."/>
            <person name="Nishiyama T."/>
            <person name="Hasebe M."/>
            <person name="Maruyama T."/>
            <person name="Minagawa J."/>
            <person name="Obokata J."/>
            <person name="Shigenobu S."/>
        </authorList>
    </citation>
    <scope>NUCLEOTIDE SEQUENCE [LARGE SCALE GENOMIC DNA]</scope>
</reference>
<keyword evidence="1" id="KW-0695">RNA-directed DNA polymerase</keyword>
<evidence type="ECO:0000313" key="1">
    <source>
        <dbReference type="EMBL" id="GFS01994.1"/>
    </source>
</evidence>
<comment type="caution">
    <text evidence="1">The sequence shown here is derived from an EMBL/GenBank/DDBJ whole genome shotgun (WGS) entry which is preliminary data.</text>
</comment>
<sequence length="178" mass="20519">MKNKAYRNKDRDPASFKKARLDLKKGIKEEKRKHRDKINGLFDTNDTKTLWSNLGQITQYNVRKQTDVPDDIALPDRLNNFYARFERDNNTKPNPLPCDSSSSATLAVDEYETRCALGRLRENEAPGPDMTKPRLLKLCSSQLPPVLTYIFNWSLEANTVSFCFKKIYKCSCSKKGFT</sequence>